<dbReference type="PANTHER" id="PTHR47619">
    <property type="entry name" value="METALLO-HYDROLASE YYCJ-RELATED"/>
    <property type="match status" value="1"/>
</dbReference>
<protein>
    <submittedName>
        <fullName evidence="2">Phosphoribosyl 1,2-cyclic phosphodiesterase</fullName>
    </submittedName>
</protein>
<keyword evidence="3" id="KW-1185">Reference proteome</keyword>
<organism evidence="2 3">
    <name type="scientific">Armatimonas rosea</name>
    <dbReference type="NCBI Taxonomy" id="685828"/>
    <lineage>
        <taxon>Bacteria</taxon>
        <taxon>Bacillati</taxon>
        <taxon>Armatimonadota</taxon>
        <taxon>Armatimonadia</taxon>
        <taxon>Armatimonadales</taxon>
        <taxon>Armatimonadaceae</taxon>
        <taxon>Armatimonas</taxon>
    </lineage>
</organism>
<dbReference type="SUPFAM" id="SSF56281">
    <property type="entry name" value="Metallo-hydrolase/oxidoreductase"/>
    <property type="match status" value="1"/>
</dbReference>
<sequence length="270" mass="28725">MIVHCLASGSSGNALLVVSEAGALLVDAGIGVRTLKRWCADFGVALENLSGVLVTHEHGDHSVGAVPLAVRYKVPIIATPGTLTALQSADKRDFPRIELSPGNERGVGAFGVRALQTTHDCAEPCGFRVEQSGTALAYATDTGSITPDIREACHGASLLVVEANHDIHRLRFGPYPEHLKSRILARTGHLSNNAAADLVLGHTLEHGPAAVWFAHLSEVNNTPGIVRAYWKRRWQEAGCAASPAVVEIAQRDTPSLTWQAGARAVQKSLF</sequence>
<evidence type="ECO:0000313" key="2">
    <source>
        <dbReference type="EMBL" id="MBB6051854.1"/>
    </source>
</evidence>
<reference evidence="2 3" key="1">
    <citation type="submission" date="2020-08" db="EMBL/GenBank/DDBJ databases">
        <title>Genomic Encyclopedia of Type Strains, Phase IV (KMG-IV): sequencing the most valuable type-strain genomes for metagenomic binning, comparative biology and taxonomic classification.</title>
        <authorList>
            <person name="Goeker M."/>
        </authorList>
    </citation>
    <scope>NUCLEOTIDE SEQUENCE [LARGE SCALE GENOMIC DNA]</scope>
    <source>
        <strain evidence="2 3">DSM 23562</strain>
    </source>
</reference>
<dbReference type="Gene3D" id="3.60.15.10">
    <property type="entry name" value="Ribonuclease Z/Hydroxyacylglutathione hydrolase-like"/>
    <property type="match status" value="1"/>
</dbReference>
<feature type="domain" description="Metallo-beta-lactamase" evidence="1">
    <location>
        <begin position="11"/>
        <end position="189"/>
    </location>
</feature>
<accession>A0A7W9STU4</accession>
<dbReference type="PANTHER" id="PTHR47619:SF1">
    <property type="entry name" value="EXODEOXYRIBONUCLEASE WALJ"/>
    <property type="match status" value="1"/>
</dbReference>
<dbReference type="InterPro" id="IPR036866">
    <property type="entry name" value="RibonucZ/Hydroxyglut_hydro"/>
</dbReference>
<evidence type="ECO:0000313" key="3">
    <source>
        <dbReference type="Proteomes" id="UP000520814"/>
    </source>
</evidence>
<gene>
    <name evidence="2" type="ORF">HNQ39_003664</name>
</gene>
<dbReference type="AlphaFoldDB" id="A0A7W9STU4"/>
<dbReference type="SMART" id="SM00849">
    <property type="entry name" value="Lactamase_B"/>
    <property type="match status" value="1"/>
</dbReference>
<dbReference type="RefSeq" id="WP_184199704.1">
    <property type="nucleotide sequence ID" value="NZ_JACHGW010000003.1"/>
</dbReference>
<proteinExistence type="predicted"/>
<dbReference type="InterPro" id="IPR052533">
    <property type="entry name" value="WalJ/YycJ-like"/>
</dbReference>
<dbReference type="Pfam" id="PF12706">
    <property type="entry name" value="Lactamase_B_2"/>
    <property type="match status" value="1"/>
</dbReference>
<dbReference type="Proteomes" id="UP000520814">
    <property type="component" value="Unassembled WGS sequence"/>
</dbReference>
<name>A0A7W9STU4_ARMRO</name>
<evidence type="ECO:0000259" key="1">
    <source>
        <dbReference type="SMART" id="SM00849"/>
    </source>
</evidence>
<dbReference type="EMBL" id="JACHGW010000003">
    <property type="protein sequence ID" value="MBB6051854.1"/>
    <property type="molecule type" value="Genomic_DNA"/>
</dbReference>
<comment type="caution">
    <text evidence="2">The sequence shown here is derived from an EMBL/GenBank/DDBJ whole genome shotgun (WGS) entry which is preliminary data.</text>
</comment>
<dbReference type="InterPro" id="IPR001279">
    <property type="entry name" value="Metallo-B-lactamas"/>
</dbReference>